<dbReference type="EMBL" id="JRKL02000174">
    <property type="protein sequence ID" value="KAF3974197.1"/>
    <property type="molecule type" value="Genomic_DNA"/>
</dbReference>
<name>A0A8J4RJ62_9ROSI</name>
<protein>
    <submittedName>
        <fullName evidence="2">Uncharacterized protein</fullName>
    </submittedName>
</protein>
<gene>
    <name evidence="2" type="ORF">CMV_002430</name>
</gene>
<evidence type="ECO:0000313" key="2">
    <source>
        <dbReference type="EMBL" id="KAF3974197.1"/>
    </source>
</evidence>
<dbReference type="Proteomes" id="UP000737018">
    <property type="component" value="Unassembled WGS sequence"/>
</dbReference>
<comment type="caution">
    <text evidence="2">The sequence shown here is derived from an EMBL/GenBank/DDBJ whole genome shotgun (WGS) entry which is preliminary data.</text>
</comment>
<evidence type="ECO:0000313" key="3">
    <source>
        <dbReference type="Proteomes" id="UP000737018"/>
    </source>
</evidence>
<evidence type="ECO:0000256" key="1">
    <source>
        <dbReference type="SAM" id="MobiDB-lite"/>
    </source>
</evidence>
<feature type="compositionally biased region" description="Polar residues" evidence="1">
    <location>
        <begin position="1"/>
        <end position="17"/>
    </location>
</feature>
<feature type="region of interest" description="Disordered" evidence="1">
    <location>
        <begin position="1"/>
        <end position="20"/>
    </location>
</feature>
<reference evidence="2" key="1">
    <citation type="submission" date="2020-03" db="EMBL/GenBank/DDBJ databases">
        <title>Castanea mollissima Vanexum genome sequencing.</title>
        <authorList>
            <person name="Staton M."/>
        </authorList>
    </citation>
    <scope>NUCLEOTIDE SEQUENCE</scope>
    <source>
        <tissue evidence="2">Leaf</tissue>
    </source>
</reference>
<proteinExistence type="predicted"/>
<dbReference type="AlphaFoldDB" id="A0A8J4RJ62"/>
<organism evidence="2 3">
    <name type="scientific">Castanea mollissima</name>
    <name type="common">Chinese chestnut</name>
    <dbReference type="NCBI Taxonomy" id="60419"/>
    <lineage>
        <taxon>Eukaryota</taxon>
        <taxon>Viridiplantae</taxon>
        <taxon>Streptophyta</taxon>
        <taxon>Embryophyta</taxon>
        <taxon>Tracheophyta</taxon>
        <taxon>Spermatophyta</taxon>
        <taxon>Magnoliopsida</taxon>
        <taxon>eudicotyledons</taxon>
        <taxon>Gunneridae</taxon>
        <taxon>Pentapetalae</taxon>
        <taxon>rosids</taxon>
        <taxon>fabids</taxon>
        <taxon>Fagales</taxon>
        <taxon>Fagaceae</taxon>
        <taxon>Castanea</taxon>
    </lineage>
</organism>
<accession>A0A8J4RJ62</accession>
<keyword evidence="3" id="KW-1185">Reference proteome</keyword>
<sequence>MSRQLSLSLGNPNPQSQKDTDLALQRRQRLDLPTFLSSGKVPYLLICMKDSYILTLFIQWGLGITGDGGRKEHMVAE</sequence>